<dbReference type="Pfam" id="PF00001">
    <property type="entry name" value="7tm_1"/>
    <property type="match status" value="1"/>
</dbReference>
<evidence type="ECO:0000256" key="8">
    <source>
        <dbReference type="SAM" id="MobiDB-lite"/>
    </source>
</evidence>
<feature type="transmembrane region" description="Helical" evidence="9">
    <location>
        <begin position="125"/>
        <end position="146"/>
    </location>
</feature>
<dbReference type="GeneID" id="577609"/>
<dbReference type="AlphaFoldDB" id="B2BF82"/>
<evidence type="ECO:0000256" key="4">
    <source>
        <dbReference type="ARBA" id="ARBA00022989"/>
    </source>
</evidence>
<dbReference type="PRINTS" id="PR00237">
    <property type="entry name" value="GPCRRHODOPSN"/>
</dbReference>
<dbReference type="SUPFAM" id="SSF81321">
    <property type="entry name" value="Family A G protein-coupled receptor-like"/>
    <property type="match status" value="1"/>
</dbReference>
<feature type="transmembrane region" description="Helical" evidence="9">
    <location>
        <begin position="320"/>
        <end position="343"/>
    </location>
</feature>
<keyword evidence="7" id="KW-0807">Transducer</keyword>
<dbReference type="OMA" id="WACRLLM"/>
<dbReference type="EnsemblMetazoa" id="NM_001123519">
    <property type="protein sequence ID" value="NP_001116991"/>
    <property type="gene ID" value="GeneID_577609"/>
</dbReference>
<dbReference type="RefSeq" id="NP_001116991.1">
    <property type="nucleotide sequence ID" value="NM_001123519.1"/>
</dbReference>
<evidence type="ECO:0000313" key="13">
    <source>
        <dbReference type="Proteomes" id="UP000007110"/>
    </source>
</evidence>
<evidence type="ECO:0000256" key="9">
    <source>
        <dbReference type="SAM" id="Phobius"/>
    </source>
</evidence>
<proteinExistence type="evidence at transcript level"/>
<feature type="transmembrane region" description="Helical" evidence="9">
    <location>
        <begin position="167"/>
        <end position="186"/>
    </location>
</feature>
<dbReference type="Gene3D" id="1.20.1070.10">
    <property type="entry name" value="Rhodopsin 7-helix transmembrane proteins"/>
    <property type="match status" value="1"/>
</dbReference>
<evidence type="ECO:0000256" key="2">
    <source>
        <dbReference type="ARBA" id="ARBA00022475"/>
    </source>
</evidence>
<dbReference type="PRINTS" id="PR01157">
    <property type="entry name" value="P2YPURNOCPTR"/>
</dbReference>
<name>B2BF82_STRPU</name>
<keyword evidence="2" id="KW-1003">Cell membrane</keyword>
<evidence type="ECO:0000259" key="10">
    <source>
        <dbReference type="PROSITE" id="PS50262"/>
    </source>
</evidence>
<dbReference type="PROSITE" id="PS50262">
    <property type="entry name" value="G_PROTEIN_RECEP_F1_2"/>
    <property type="match status" value="1"/>
</dbReference>
<comment type="similarity">
    <text evidence="7">Belongs to the G-protein coupled receptor 1 family.</text>
</comment>
<dbReference type="Proteomes" id="UP000007110">
    <property type="component" value="Unassembled WGS sequence"/>
</dbReference>
<dbReference type="EMBL" id="EF494732">
    <property type="protein sequence ID" value="ABU55290.1"/>
    <property type="molecule type" value="mRNA"/>
</dbReference>
<dbReference type="InterPro" id="IPR000276">
    <property type="entry name" value="GPCR_Rhodpsn"/>
</dbReference>
<reference evidence="13" key="2">
    <citation type="submission" date="2015-02" db="EMBL/GenBank/DDBJ databases">
        <title>Genome sequencing for Strongylocentrotus purpuratus.</title>
        <authorList>
            <person name="Murali S."/>
            <person name="Liu Y."/>
            <person name="Vee V."/>
            <person name="English A."/>
            <person name="Wang M."/>
            <person name="Skinner E."/>
            <person name="Han Y."/>
            <person name="Muzny D.M."/>
            <person name="Worley K.C."/>
            <person name="Gibbs R.A."/>
        </authorList>
    </citation>
    <scope>NUCLEOTIDE SEQUENCE</scope>
</reference>
<keyword evidence="4 9" id="KW-1133">Transmembrane helix</keyword>
<sequence>MLDLARTLKSPKSATIMSSFYIPDVGSDYANVTTNYTYMDSGSAEIFAESLFRILTLSAIFLISVPLNIIVLIIVFRRRRHKSRVNILVMHLTLADLFVALINIPTDVVWFYTVRWLAGNAMCKIIMFIESFNMYGSSFILIVISLDRYAAIVHPLSIHQADRRCKIMVRAAWTCSALCSVPQFLVHEVLSPYEAPDFTQCVDYRFAFEHPTLWRLYHVFVTLAMYVVPLITIFTCYAAIIYKICRKTKQARQSINNNESSVLRRSCSSSLPRARMKALRLTATIVTAFIMCWGPYYVLSTWYHFDIRWQTGAGLPNPDWMIHIMMALGYSNICLDPIIYGIFITRFSLCQRRGKSAVMHPLTTYRRSTMNSKVITNDGHTSSVRFNHTLVSSKNSCSGTHAAVDTVTPLPDSDTRRNNFVNRRKTSTT</sequence>
<dbReference type="GO" id="GO:0005886">
    <property type="term" value="C:plasma membrane"/>
    <property type="evidence" value="ECO:0000318"/>
    <property type="project" value="GO_Central"/>
</dbReference>
<dbReference type="FunCoup" id="B2BF82">
    <property type="interactions" value="919"/>
</dbReference>
<keyword evidence="13" id="KW-1185">Reference proteome</keyword>
<dbReference type="GO" id="GO:0007186">
    <property type="term" value="P:G protein-coupled receptor signaling pathway"/>
    <property type="evidence" value="ECO:0000318"/>
    <property type="project" value="GO_Central"/>
</dbReference>
<dbReference type="CTD" id="564687"/>
<dbReference type="GO" id="GO:0032870">
    <property type="term" value="P:cellular response to hormone stimulus"/>
    <property type="evidence" value="ECO:0000318"/>
    <property type="project" value="GO_Central"/>
</dbReference>
<evidence type="ECO:0000313" key="11">
    <source>
        <dbReference type="EMBL" id="ABU55290.1"/>
    </source>
</evidence>
<reference evidence="11" key="1">
    <citation type="submission" date="2007-03" db="EMBL/GenBank/DDBJ databases">
        <authorList>
            <person name="Ikemoto T."/>
            <person name="Park M.K."/>
        </authorList>
    </citation>
    <scope>NUCLEOTIDE SEQUENCE</scope>
    <source>
        <tissue evidence="11">Gonad</tissue>
    </source>
</reference>
<dbReference type="EnsemblMetazoa" id="XM_030977452">
    <property type="protein sequence ID" value="XP_030833312"/>
    <property type="gene ID" value="LOC115920788"/>
</dbReference>
<keyword evidence="7" id="KW-0297">G-protein coupled receptor</keyword>
<dbReference type="PROSITE" id="PS00237">
    <property type="entry name" value="G_PROTEIN_RECEP_F1_1"/>
    <property type="match status" value="1"/>
</dbReference>
<evidence type="ECO:0000256" key="3">
    <source>
        <dbReference type="ARBA" id="ARBA00022692"/>
    </source>
</evidence>
<dbReference type="OrthoDB" id="6435638at2759"/>
<organism evidence="11">
    <name type="scientific">Strongylocentrotus purpuratus</name>
    <name type="common">Purple sea urchin</name>
    <dbReference type="NCBI Taxonomy" id="7668"/>
    <lineage>
        <taxon>Eukaryota</taxon>
        <taxon>Metazoa</taxon>
        <taxon>Echinodermata</taxon>
        <taxon>Eleutherozoa</taxon>
        <taxon>Echinozoa</taxon>
        <taxon>Echinoidea</taxon>
        <taxon>Euechinoidea</taxon>
        <taxon>Echinacea</taxon>
        <taxon>Camarodonta</taxon>
        <taxon>Echinidea</taxon>
        <taxon>Strongylocentrotidae</taxon>
        <taxon>Strongylocentrotus</taxon>
    </lineage>
</organism>
<feature type="region of interest" description="Disordered" evidence="8">
    <location>
        <begin position="402"/>
        <end position="429"/>
    </location>
</feature>
<dbReference type="PANTHER" id="PTHR24241">
    <property type="entry name" value="NEUROPEPTIDE RECEPTOR-RELATED G-PROTEIN COUPLED RECEPTOR"/>
    <property type="match status" value="1"/>
</dbReference>
<gene>
    <name evidence="11" type="primary">gnrhr3</name>
</gene>
<comment type="subcellular location">
    <subcellularLocation>
        <location evidence="1">Cell membrane</location>
        <topology evidence="1">Multi-pass membrane protein</topology>
    </subcellularLocation>
</comment>
<evidence type="ECO:0000256" key="1">
    <source>
        <dbReference type="ARBA" id="ARBA00004651"/>
    </source>
</evidence>
<dbReference type="PANTHER" id="PTHR24241:SF59">
    <property type="entry name" value="ADIPOKINETIC HORMONE RECEPTOR, ISOFORM C"/>
    <property type="match status" value="1"/>
</dbReference>
<feature type="transmembrane region" description="Helical" evidence="9">
    <location>
        <begin position="51"/>
        <end position="76"/>
    </location>
</feature>
<feature type="transmembrane region" description="Helical" evidence="9">
    <location>
        <begin position="216"/>
        <end position="242"/>
    </location>
</feature>
<keyword evidence="3 7" id="KW-0812">Transmembrane</keyword>
<dbReference type="InParanoid" id="B2BF82"/>
<accession>B2BF82</accession>
<feature type="transmembrane region" description="Helical" evidence="9">
    <location>
        <begin position="88"/>
        <end position="113"/>
    </location>
</feature>
<dbReference type="KEGG" id="spu:577609"/>
<keyword evidence="5 9" id="KW-0472">Membrane</keyword>
<protein>
    <submittedName>
        <fullName evidence="11">Gonadotropin-releasing hormone receptor 3</fullName>
    </submittedName>
</protein>
<dbReference type="GO" id="GO:0004930">
    <property type="term" value="F:G protein-coupled receptor activity"/>
    <property type="evidence" value="ECO:0000318"/>
    <property type="project" value="GO_Central"/>
</dbReference>
<dbReference type="InterPro" id="IPR017452">
    <property type="entry name" value="GPCR_Rhodpsn_7TM"/>
</dbReference>
<feature type="domain" description="G-protein coupled receptors family 1 profile" evidence="10">
    <location>
        <begin position="67"/>
        <end position="340"/>
    </location>
</feature>
<keyword evidence="6 7" id="KW-0675">Receptor</keyword>
<evidence type="ECO:0000256" key="5">
    <source>
        <dbReference type="ARBA" id="ARBA00023136"/>
    </source>
</evidence>
<dbReference type="CDD" id="cd15195">
    <property type="entry name" value="7tmA_GnRHR-like"/>
    <property type="match status" value="1"/>
</dbReference>
<evidence type="ECO:0000313" key="12">
    <source>
        <dbReference type="EnsemblMetazoa" id="NP_001116991"/>
    </source>
</evidence>
<evidence type="ECO:0000256" key="6">
    <source>
        <dbReference type="ARBA" id="ARBA00023170"/>
    </source>
</evidence>
<reference evidence="12" key="3">
    <citation type="submission" date="2021-01" db="UniProtKB">
        <authorList>
            <consortium name="EnsemblMetazoa"/>
        </authorList>
    </citation>
    <scope>IDENTIFICATION</scope>
</reference>
<feature type="transmembrane region" description="Helical" evidence="9">
    <location>
        <begin position="278"/>
        <end position="300"/>
    </location>
</feature>
<evidence type="ECO:0000256" key="7">
    <source>
        <dbReference type="RuleBase" id="RU000688"/>
    </source>
</evidence>